<reference evidence="4" key="1">
    <citation type="submission" date="2019-10" db="EMBL/GenBank/DDBJ databases">
        <authorList>
            <consortium name="DOE Joint Genome Institute"/>
            <person name="Kuo A."/>
            <person name="Miyauchi S."/>
            <person name="Kiss E."/>
            <person name="Drula E."/>
            <person name="Kohler A."/>
            <person name="Sanchez-Garcia M."/>
            <person name="Andreopoulos B."/>
            <person name="Barry K.W."/>
            <person name="Bonito G."/>
            <person name="Buee M."/>
            <person name="Carver A."/>
            <person name="Chen C."/>
            <person name="Cichocki N."/>
            <person name="Clum A."/>
            <person name="Culley D."/>
            <person name="Crous P.W."/>
            <person name="Fauchery L."/>
            <person name="Girlanda M."/>
            <person name="Hayes R."/>
            <person name="Keri Z."/>
            <person name="LaButti K."/>
            <person name="Lipzen A."/>
            <person name="Lombard V."/>
            <person name="Magnuson J."/>
            <person name="Maillard F."/>
            <person name="Morin E."/>
            <person name="Murat C."/>
            <person name="Nolan M."/>
            <person name="Ohm R."/>
            <person name="Pangilinan J."/>
            <person name="Pereira M."/>
            <person name="Perotto S."/>
            <person name="Peter M."/>
            <person name="Riley R."/>
            <person name="Sitrit Y."/>
            <person name="Stielow B."/>
            <person name="Szollosi G."/>
            <person name="Zifcakova L."/>
            <person name="Stursova M."/>
            <person name="Spatafora J.W."/>
            <person name="Tedersoo L."/>
            <person name="Vaario L.-M."/>
            <person name="Yamada A."/>
            <person name="Yan M."/>
            <person name="Wang P."/>
            <person name="Xu J."/>
            <person name="Bruns T."/>
            <person name="Baldrian P."/>
            <person name="Vilgalys R."/>
            <person name="Henrissat B."/>
            <person name="Grigoriev I.V."/>
            <person name="Hibbett D."/>
            <person name="Nagy L.G."/>
            <person name="Martin F.M."/>
        </authorList>
    </citation>
    <scope>NUCLEOTIDE SEQUENCE</scope>
    <source>
        <strain evidence="4">Prilba</strain>
    </source>
</reference>
<feature type="region of interest" description="Disordered" evidence="3">
    <location>
        <begin position="43"/>
        <end position="64"/>
    </location>
</feature>
<sequence>MSAHHQPLYIIAAHGGAGYHPPASDSSLKRSLRAAISSALPAFSGTTTHSSSTSSGGSISETPSSALDATTAVIVALEDDPDFNAGYGSNLTFDGQVECDASLMLSTEEGRPSPPSPSSSPSFSFSFGSVGAVRGVRNPVLLARCVLEGRRRPEREREKGLGMGMGMGMGRVPPLMLVGEGAVQFARERGARVGDTPLEEMVAPRARQEWRVWRERCRRWEDDDGRGDGDFESSKDLSLGELEAAELEPEPLRVRLDTVGAVALVGEARDIGQLPEVAAGVSSGGILLKHSGRVGEAAVFGSGCWAERSASGRSVACSVSGQGELIMQSFLAKSLAERTAASTEGDTHEILRSVLVDQFYGKWNQRGEHQPAVGVLLLTQGVDGDEDTARLWCAFTTQSMAVAYASSRHPKPKARVLRNTEHDFSNDDGRPPLLITTLPC</sequence>
<feature type="compositionally biased region" description="Low complexity" evidence="3">
    <location>
        <begin position="44"/>
        <end position="64"/>
    </location>
</feature>
<gene>
    <name evidence="4" type="ORF">DFH94DRAFT_730377</name>
</gene>
<dbReference type="Pfam" id="PF01112">
    <property type="entry name" value="Asparaginase_2"/>
    <property type="match status" value="2"/>
</dbReference>
<dbReference type="GO" id="GO:0004298">
    <property type="term" value="F:threonine-type endopeptidase activity"/>
    <property type="evidence" value="ECO:0007669"/>
    <property type="project" value="InterPro"/>
</dbReference>
<dbReference type="PANTHER" id="PTHR10188">
    <property type="entry name" value="L-ASPARAGINASE"/>
    <property type="match status" value="1"/>
</dbReference>
<name>A0A9P5N033_9AGAM</name>
<dbReference type="SUPFAM" id="SSF56235">
    <property type="entry name" value="N-terminal nucleophile aminohydrolases (Ntn hydrolases)"/>
    <property type="match status" value="1"/>
</dbReference>
<feature type="site" description="Cleavage; by autolysis" evidence="2">
    <location>
        <begin position="257"/>
        <end position="258"/>
    </location>
</feature>
<evidence type="ECO:0000313" key="4">
    <source>
        <dbReference type="EMBL" id="KAF8482894.1"/>
    </source>
</evidence>
<organism evidence="4 5">
    <name type="scientific">Russula ochroleuca</name>
    <dbReference type="NCBI Taxonomy" id="152965"/>
    <lineage>
        <taxon>Eukaryota</taxon>
        <taxon>Fungi</taxon>
        <taxon>Dikarya</taxon>
        <taxon>Basidiomycota</taxon>
        <taxon>Agaricomycotina</taxon>
        <taxon>Agaricomycetes</taxon>
        <taxon>Russulales</taxon>
        <taxon>Russulaceae</taxon>
        <taxon>Russula</taxon>
    </lineage>
</organism>
<dbReference type="GO" id="GO:0005737">
    <property type="term" value="C:cytoplasm"/>
    <property type="evidence" value="ECO:0007669"/>
    <property type="project" value="TreeGrafter"/>
</dbReference>
<protein>
    <submittedName>
        <fullName evidence="4">Nucleophile aminohydrolase</fullName>
    </submittedName>
</protein>
<accession>A0A9P5N033</accession>
<dbReference type="AlphaFoldDB" id="A0A9P5N033"/>
<keyword evidence="5" id="KW-1185">Reference proteome</keyword>
<evidence type="ECO:0000256" key="3">
    <source>
        <dbReference type="SAM" id="MobiDB-lite"/>
    </source>
</evidence>
<evidence type="ECO:0000256" key="2">
    <source>
        <dbReference type="PIRSR" id="PIRSR600246-3"/>
    </source>
</evidence>
<dbReference type="EMBL" id="WHVB01000005">
    <property type="protein sequence ID" value="KAF8482894.1"/>
    <property type="molecule type" value="Genomic_DNA"/>
</dbReference>
<dbReference type="InterPro" id="IPR037464">
    <property type="entry name" value="Taspase1"/>
</dbReference>
<proteinExistence type="predicted"/>
<dbReference type="Proteomes" id="UP000759537">
    <property type="component" value="Unassembled WGS sequence"/>
</dbReference>
<comment type="caution">
    <text evidence="4">The sequence shown here is derived from an EMBL/GenBank/DDBJ whole genome shotgun (WGS) entry which is preliminary data.</text>
</comment>
<reference evidence="4" key="2">
    <citation type="journal article" date="2020" name="Nat. Commun.">
        <title>Large-scale genome sequencing of mycorrhizal fungi provides insights into the early evolution of symbiotic traits.</title>
        <authorList>
            <person name="Miyauchi S."/>
            <person name="Kiss E."/>
            <person name="Kuo A."/>
            <person name="Drula E."/>
            <person name="Kohler A."/>
            <person name="Sanchez-Garcia M."/>
            <person name="Morin E."/>
            <person name="Andreopoulos B."/>
            <person name="Barry K.W."/>
            <person name="Bonito G."/>
            <person name="Buee M."/>
            <person name="Carver A."/>
            <person name="Chen C."/>
            <person name="Cichocki N."/>
            <person name="Clum A."/>
            <person name="Culley D."/>
            <person name="Crous P.W."/>
            <person name="Fauchery L."/>
            <person name="Girlanda M."/>
            <person name="Hayes R.D."/>
            <person name="Keri Z."/>
            <person name="LaButti K."/>
            <person name="Lipzen A."/>
            <person name="Lombard V."/>
            <person name="Magnuson J."/>
            <person name="Maillard F."/>
            <person name="Murat C."/>
            <person name="Nolan M."/>
            <person name="Ohm R.A."/>
            <person name="Pangilinan J."/>
            <person name="Pereira M.F."/>
            <person name="Perotto S."/>
            <person name="Peter M."/>
            <person name="Pfister S."/>
            <person name="Riley R."/>
            <person name="Sitrit Y."/>
            <person name="Stielow J.B."/>
            <person name="Szollosi G."/>
            <person name="Zifcakova L."/>
            <person name="Stursova M."/>
            <person name="Spatafora J.W."/>
            <person name="Tedersoo L."/>
            <person name="Vaario L.M."/>
            <person name="Yamada A."/>
            <person name="Yan M."/>
            <person name="Wang P."/>
            <person name="Xu J."/>
            <person name="Bruns T."/>
            <person name="Baldrian P."/>
            <person name="Vilgalys R."/>
            <person name="Dunand C."/>
            <person name="Henrissat B."/>
            <person name="Grigoriev I.V."/>
            <person name="Hibbett D."/>
            <person name="Nagy L.G."/>
            <person name="Martin F.M."/>
        </authorList>
    </citation>
    <scope>NUCLEOTIDE SEQUENCE</scope>
    <source>
        <strain evidence="4">Prilba</strain>
    </source>
</reference>
<dbReference type="OrthoDB" id="77601at2759"/>
<dbReference type="GO" id="GO:0051604">
    <property type="term" value="P:protein maturation"/>
    <property type="evidence" value="ECO:0007669"/>
    <property type="project" value="TreeGrafter"/>
</dbReference>
<evidence type="ECO:0000313" key="5">
    <source>
        <dbReference type="Proteomes" id="UP000759537"/>
    </source>
</evidence>
<dbReference type="InterPro" id="IPR000246">
    <property type="entry name" value="Peptidase_T2"/>
</dbReference>
<dbReference type="CDD" id="cd04514">
    <property type="entry name" value="Taspase1_like"/>
    <property type="match status" value="1"/>
</dbReference>
<dbReference type="PANTHER" id="PTHR10188:SF8">
    <property type="entry name" value="THREONINE ASPARTASE 1"/>
    <property type="match status" value="1"/>
</dbReference>
<dbReference type="Gene3D" id="3.60.20.30">
    <property type="entry name" value="(Glycosyl)asparaginase"/>
    <property type="match status" value="1"/>
</dbReference>
<evidence type="ECO:0000256" key="1">
    <source>
        <dbReference type="PIRSR" id="PIRSR600246-1"/>
    </source>
</evidence>
<feature type="active site" description="Nucleophile" evidence="1">
    <location>
        <position position="258"/>
    </location>
</feature>
<dbReference type="InterPro" id="IPR029055">
    <property type="entry name" value="Ntn_hydrolases_N"/>
</dbReference>